<dbReference type="RefSeq" id="WP_042891580.1">
    <property type="nucleotide sequence ID" value="NZ_BBOS01000013.1"/>
</dbReference>
<sequence>MYVTVDAMVRKFGESELVTLTDNERPYQDVINHDKLQAAMNAANTEIDCYIAGRYKLPLQTIPPFLTDLACNMARYHACLGNVATNSDIQMRYDNAIKVLEKISKGLIQLGGSPAGESEPVKTSSNNVILAVGRRDFGGRNW</sequence>
<reference evidence="1" key="1">
    <citation type="submission" date="2021-06" db="EMBL/GenBank/DDBJ databases">
        <title>Propagation of a rapidly emergent carbapenem-resistant Acinetobacter baumannii lineage by various extra-hospital transmission networks.</title>
        <authorList>
            <person name="Calix J."/>
        </authorList>
    </citation>
    <scope>NUCLEOTIDE SEQUENCE</scope>
    <source>
        <strain evidence="1">WU_MDCI_Aw63</strain>
    </source>
</reference>
<dbReference type="AlphaFoldDB" id="A0AAW5RA33"/>
<accession>A0AAW5RA33</accession>
<dbReference type="Pfam" id="PF07030">
    <property type="entry name" value="Phage_Mu_Gp36"/>
    <property type="match status" value="1"/>
</dbReference>
<dbReference type="InterPro" id="IPR009752">
    <property type="entry name" value="Phage_Mu_GpJ"/>
</dbReference>
<protein>
    <submittedName>
        <fullName evidence="1">DUF1320 domain-containing protein</fullName>
    </submittedName>
</protein>
<evidence type="ECO:0000313" key="2">
    <source>
        <dbReference type="Proteomes" id="UP001208534"/>
    </source>
</evidence>
<dbReference type="EMBL" id="JAHPRE010000008">
    <property type="protein sequence ID" value="MCU4395961.1"/>
    <property type="molecule type" value="Genomic_DNA"/>
</dbReference>
<organism evidence="1 2">
    <name type="scientific">Acinetobacter junii</name>
    <dbReference type="NCBI Taxonomy" id="40215"/>
    <lineage>
        <taxon>Bacteria</taxon>
        <taxon>Pseudomonadati</taxon>
        <taxon>Pseudomonadota</taxon>
        <taxon>Gammaproteobacteria</taxon>
        <taxon>Moraxellales</taxon>
        <taxon>Moraxellaceae</taxon>
        <taxon>Acinetobacter</taxon>
    </lineage>
</organism>
<comment type="caution">
    <text evidence="1">The sequence shown here is derived from an EMBL/GenBank/DDBJ whole genome shotgun (WGS) entry which is preliminary data.</text>
</comment>
<evidence type="ECO:0000313" key="1">
    <source>
        <dbReference type="EMBL" id="MCU4395961.1"/>
    </source>
</evidence>
<proteinExistence type="predicted"/>
<dbReference type="Proteomes" id="UP001208534">
    <property type="component" value="Unassembled WGS sequence"/>
</dbReference>
<name>A0AAW5RA33_ACIJU</name>
<gene>
    <name evidence="1" type="ORF">KTH64_03020</name>
</gene>